<dbReference type="EMBL" id="CP009417">
    <property type="protein sequence ID" value="AJD93048.1"/>
    <property type="molecule type" value="Genomic_DNA"/>
</dbReference>
<gene>
    <name evidence="1" type="ORF">JMA_37300</name>
</gene>
<dbReference type="BioCyc" id="JESP1508404:G14D9-13014-MONOMER"/>
<dbReference type="AlphaFoldDB" id="A0A0B5AWU1"/>
<keyword evidence="2" id="KW-1185">Reference proteome</keyword>
<keyword evidence="1" id="KW-0614">Plasmid</keyword>
<dbReference type="HOGENOM" id="CLU_3062403_0_0_9"/>
<organism evidence="1 2">
    <name type="scientific">Jeotgalibacillus malaysiensis</name>
    <dbReference type="NCBI Taxonomy" id="1508404"/>
    <lineage>
        <taxon>Bacteria</taxon>
        <taxon>Bacillati</taxon>
        <taxon>Bacillota</taxon>
        <taxon>Bacilli</taxon>
        <taxon>Bacillales</taxon>
        <taxon>Caryophanaceae</taxon>
        <taxon>Jeotgalibacillus</taxon>
    </lineage>
</organism>
<evidence type="ECO:0000313" key="2">
    <source>
        <dbReference type="Proteomes" id="UP000031449"/>
    </source>
</evidence>
<name>A0A0B5AWU1_9BACL</name>
<accession>A0A0B5AWU1</accession>
<evidence type="ECO:0000313" key="1">
    <source>
        <dbReference type="EMBL" id="AJD93048.1"/>
    </source>
</evidence>
<reference evidence="1 2" key="1">
    <citation type="submission" date="2014-08" db="EMBL/GenBank/DDBJ databases">
        <title>Complete genome of a marine bacteria Jeotgalibacillus malaysiensis.</title>
        <authorList>
            <person name="Yaakop A.S."/>
            <person name="Chan K.-G."/>
            <person name="Goh K.M."/>
        </authorList>
    </citation>
    <scope>NUCLEOTIDE SEQUENCE [LARGE SCALE GENOMIC DNA]</scope>
    <source>
        <strain evidence="1 2">D5</strain>
        <plasmid evidence="2">Plasmid</plasmid>
    </source>
</reference>
<dbReference type="Proteomes" id="UP000031449">
    <property type="component" value="Plasmid unnamed"/>
</dbReference>
<dbReference type="KEGG" id="jeo:JMA_37300"/>
<sequence length="53" mass="5795">MAKVIVEMDFDFDGFDTLNDEEKSNAIEVVLLSGAESTCSEINVTSITVKDHS</sequence>
<proteinExistence type="predicted"/>
<geneLocation type="plasmid" evidence="2"/>
<protein>
    <submittedName>
        <fullName evidence="1">Uncharacterized protein</fullName>
    </submittedName>
</protein>